<dbReference type="GO" id="GO:0003677">
    <property type="term" value="F:DNA binding"/>
    <property type="evidence" value="ECO:0007669"/>
    <property type="project" value="UniProtKB-KW"/>
</dbReference>
<dbReference type="CDD" id="cd00167">
    <property type="entry name" value="SANT"/>
    <property type="match status" value="1"/>
</dbReference>
<protein>
    <submittedName>
        <fullName evidence="7">Uncharacterized protein</fullName>
    </submittedName>
</protein>
<organism evidence="7 8">
    <name type="scientific">Tetracentron sinense</name>
    <name type="common">Spur-leaf</name>
    <dbReference type="NCBI Taxonomy" id="13715"/>
    <lineage>
        <taxon>Eukaryota</taxon>
        <taxon>Viridiplantae</taxon>
        <taxon>Streptophyta</taxon>
        <taxon>Embryophyta</taxon>
        <taxon>Tracheophyta</taxon>
        <taxon>Spermatophyta</taxon>
        <taxon>Magnoliopsida</taxon>
        <taxon>Trochodendrales</taxon>
        <taxon>Trochodendraceae</taxon>
        <taxon>Tetracentron</taxon>
    </lineage>
</organism>
<evidence type="ECO:0000313" key="7">
    <source>
        <dbReference type="EMBL" id="KAF8401876.1"/>
    </source>
</evidence>
<feature type="domain" description="HTH myb-type" evidence="6">
    <location>
        <begin position="9"/>
        <end position="38"/>
    </location>
</feature>
<evidence type="ECO:0000256" key="2">
    <source>
        <dbReference type="ARBA" id="ARBA00023125"/>
    </source>
</evidence>
<dbReference type="PROSITE" id="PS51294">
    <property type="entry name" value="HTH_MYB"/>
    <property type="match status" value="1"/>
</dbReference>
<dbReference type="InterPro" id="IPR009057">
    <property type="entry name" value="Homeodomain-like_sf"/>
</dbReference>
<keyword evidence="3" id="KW-0539">Nucleus</keyword>
<feature type="domain" description="Myb-like" evidence="5">
    <location>
        <begin position="9"/>
        <end position="48"/>
    </location>
</feature>
<dbReference type="OMA" id="VVSMDCN"/>
<dbReference type="InterPro" id="IPR017930">
    <property type="entry name" value="Myb_dom"/>
</dbReference>
<dbReference type="InterPro" id="IPR015495">
    <property type="entry name" value="Myb_TF_plants"/>
</dbReference>
<dbReference type="Gene3D" id="1.10.10.60">
    <property type="entry name" value="Homeodomain-like"/>
    <property type="match status" value="1"/>
</dbReference>
<keyword evidence="8" id="KW-1185">Reference proteome</keyword>
<evidence type="ECO:0000313" key="8">
    <source>
        <dbReference type="Proteomes" id="UP000655225"/>
    </source>
</evidence>
<dbReference type="OrthoDB" id="2143914at2759"/>
<dbReference type="PANTHER" id="PTHR10641:SF1413">
    <property type="entry name" value="MYB-RELATED PROTEIN MYB4"/>
    <property type="match status" value="1"/>
</dbReference>
<dbReference type="AlphaFoldDB" id="A0A834Z9S4"/>
<dbReference type="SMART" id="SM00717">
    <property type="entry name" value="SANT"/>
    <property type="match status" value="1"/>
</dbReference>
<feature type="region of interest" description="Disordered" evidence="4">
    <location>
        <begin position="86"/>
        <end position="115"/>
    </location>
</feature>
<dbReference type="GO" id="GO:0005634">
    <property type="term" value="C:nucleus"/>
    <property type="evidence" value="ECO:0007669"/>
    <property type="project" value="UniProtKB-SubCell"/>
</dbReference>
<reference evidence="7 8" key="1">
    <citation type="submission" date="2020-04" db="EMBL/GenBank/DDBJ databases">
        <title>Plant Genome Project.</title>
        <authorList>
            <person name="Zhang R.-G."/>
        </authorList>
    </citation>
    <scope>NUCLEOTIDE SEQUENCE [LARGE SCALE GENOMIC DNA]</scope>
    <source>
        <strain evidence="7">YNK0</strain>
        <tissue evidence="7">Leaf</tissue>
    </source>
</reference>
<dbReference type="EMBL" id="JABCRI010000008">
    <property type="protein sequence ID" value="KAF8401876.1"/>
    <property type="molecule type" value="Genomic_DNA"/>
</dbReference>
<dbReference type="PANTHER" id="PTHR10641">
    <property type="entry name" value="MYB FAMILY TRANSCRIPTION FACTOR"/>
    <property type="match status" value="1"/>
</dbReference>
<name>A0A834Z9S4_TETSI</name>
<dbReference type="SUPFAM" id="SSF46689">
    <property type="entry name" value="Homeodomain-like"/>
    <property type="match status" value="1"/>
</dbReference>
<evidence type="ECO:0000256" key="1">
    <source>
        <dbReference type="ARBA" id="ARBA00004123"/>
    </source>
</evidence>
<dbReference type="InterPro" id="IPR001005">
    <property type="entry name" value="SANT/Myb"/>
</dbReference>
<evidence type="ECO:0000259" key="6">
    <source>
        <dbReference type="PROSITE" id="PS51294"/>
    </source>
</evidence>
<sequence>MVRAPCCEKMGLTKGPWTPEEDEILISYIQQYGHGNWRALPKQADTKRHSIQVSKSEANMAREPDAVNYRIHRSFKCPGYALMSPQQSSSDFSSGTDSSVVTGENNFSGVKDENIDSSETFPEIDENFWWETLPAENSTMPSDLPQVTDPRLQFPFSPVSKMESVDAYSTNMDNGMDFWYNLFIKAGETPDLPEF</sequence>
<evidence type="ECO:0000256" key="3">
    <source>
        <dbReference type="ARBA" id="ARBA00023242"/>
    </source>
</evidence>
<dbReference type="Proteomes" id="UP000655225">
    <property type="component" value="Unassembled WGS sequence"/>
</dbReference>
<keyword evidence="2" id="KW-0238">DNA-binding</keyword>
<evidence type="ECO:0000259" key="5">
    <source>
        <dbReference type="PROSITE" id="PS50090"/>
    </source>
</evidence>
<comment type="caution">
    <text evidence="7">The sequence shown here is derived from an EMBL/GenBank/DDBJ whole genome shotgun (WGS) entry which is preliminary data.</text>
</comment>
<comment type="subcellular location">
    <subcellularLocation>
        <location evidence="1">Nucleus</location>
    </subcellularLocation>
</comment>
<accession>A0A834Z9S4</accession>
<proteinExistence type="predicted"/>
<dbReference type="PROSITE" id="PS50090">
    <property type="entry name" value="MYB_LIKE"/>
    <property type="match status" value="1"/>
</dbReference>
<dbReference type="Pfam" id="PF00249">
    <property type="entry name" value="Myb_DNA-binding"/>
    <property type="match status" value="1"/>
</dbReference>
<feature type="compositionally biased region" description="Low complexity" evidence="4">
    <location>
        <begin position="86"/>
        <end position="103"/>
    </location>
</feature>
<gene>
    <name evidence="7" type="ORF">HHK36_012825</name>
</gene>
<evidence type="ECO:0000256" key="4">
    <source>
        <dbReference type="SAM" id="MobiDB-lite"/>
    </source>
</evidence>